<dbReference type="Gene3D" id="3.40.50.2300">
    <property type="match status" value="1"/>
</dbReference>
<name>A0A844B878_9BURK</name>
<dbReference type="InterPro" id="IPR007492">
    <property type="entry name" value="LytTR_DNA-bd_dom"/>
</dbReference>
<evidence type="ECO:0000259" key="2">
    <source>
        <dbReference type="PROSITE" id="PS50110"/>
    </source>
</evidence>
<dbReference type="Pfam" id="PF04397">
    <property type="entry name" value="LytTR"/>
    <property type="match status" value="1"/>
</dbReference>
<dbReference type="SUPFAM" id="SSF52172">
    <property type="entry name" value="CheY-like"/>
    <property type="match status" value="1"/>
</dbReference>
<dbReference type="PANTHER" id="PTHR37299:SF1">
    <property type="entry name" value="STAGE 0 SPORULATION PROTEIN A HOMOLOG"/>
    <property type="match status" value="1"/>
</dbReference>
<evidence type="ECO:0000313" key="5">
    <source>
        <dbReference type="Proteomes" id="UP000487350"/>
    </source>
</evidence>
<dbReference type="EMBL" id="WJBU01000010">
    <property type="protein sequence ID" value="MRD47819.1"/>
    <property type="molecule type" value="Genomic_DNA"/>
</dbReference>
<dbReference type="InterPro" id="IPR046947">
    <property type="entry name" value="LytR-like"/>
</dbReference>
<proteinExistence type="predicted"/>
<dbReference type="InterPro" id="IPR001789">
    <property type="entry name" value="Sig_transdc_resp-reg_receiver"/>
</dbReference>
<comment type="caution">
    <text evidence="4">The sequence shown here is derived from an EMBL/GenBank/DDBJ whole genome shotgun (WGS) entry which is preliminary data.</text>
</comment>
<dbReference type="Pfam" id="PF00072">
    <property type="entry name" value="Response_reg"/>
    <property type="match status" value="1"/>
</dbReference>
<feature type="modified residue" description="4-aspartylphosphate" evidence="1">
    <location>
        <position position="67"/>
    </location>
</feature>
<dbReference type="GO" id="GO:0003677">
    <property type="term" value="F:DNA binding"/>
    <property type="evidence" value="ECO:0007669"/>
    <property type="project" value="InterPro"/>
</dbReference>
<evidence type="ECO:0000256" key="1">
    <source>
        <dbReference type="PROSITE-ProRule" id="PRU00169"/>
    </source>
</evidence>
<accession>A0A844B878</accession>
<feature type="domain" description="HTH LytTR-type" evidence="3">
    <location>
        <begin position="180"/>
        <end position="278"/>
    </location>
</feature>
<dbReference type="AlphaFoldDB" id="A0A844B878"/>
<dbReference type="Gene3D" id="2.40.50.1020">
    <property type="entry name" value="LytTr DNA-binding domain"/>
    <property type="match status" value="1"/>
</dbReference>
<dbReference type="GO" id="GO:0000156">
    <property type="term" value="F:phosphorelay response regulator activity"/>
    <property type="evidence" value="ECO:0007669"/>
    <property type="project" value="InterPro"/>
</dbReference>
<dbReference type="SMART" id="SM00850">
    <property type="entry name" value="LytTR"/>
    <property type="match status" value="1"/>
</dbReference>
<dbReference type="SMART" id="SM00448">
    <property type="entry name" value="REC"/>
    <property type="match status" value="1"/>
</dbReference>
<organism evidence="4 5">
    <name type="scientific">Caenimonas koreensis DSM 17982</name>
    <dbReference type="NCBI Taxonomy" id="1121255"/>
    <lineage>
        <taxon>Bacteria</taxon>
        <taxon>Pseudomonadati</taxon>
        <taxon>Pseudomonadota</taxon>
        <taxon>Betaproteobacteria</taxon>
        <taxon>Burkholderiales</taxon>
        <taxon>Comamonadaceae</taxon>
        <taxon>Caenimonas</taxon>
    </lineage>
</organism>
<protein>
    <submittedName>
        <fullName evidence="4">Response regulator</fullName>
    </submittedName>
</protein>
<dbReference type="PROSITE" id="PS50930">
    <property type="entry name" value="HTH_LYTTR"/>
    <property type="match status" value="1"/>
</dbReference>
<evidence type="ECO:0000313" key="4">
    <source>
        <dbReference type="EMBL" id="MRD47819.1"/>
    </source>
</evidence>
<dbReference type="PROSITE" id="PS50110">
    <property type="entry name" value="RESPONSE_REGULATORY"/>
    <property type="match status" value="1"/>
</dbReference>
<keyword evidence="5" id="KW-1185">Reference proteome</keyword>
<dbReference type="Proteomes" id="UP000487350">
    <property type="component" value="Unassembled WGS sequence"/>
</dbReference>
<gene>
    <name evidence="4" type="ORF">GHT07_11060</name>
</gene>
<dbReference type="RefSeq" id="WP_153585150.1">
    <property type="nucleotide sequence ID" value="NZ_WJBU01000010.1"/>
</dbReference>
<dbReference type="PANTHER" id="PTHR37299">
    <property type="entry name" value="TRANSCRIPTIONAL REGULATOR-RELATED"/>
    <property type="match status" value="1"/>
</dbReference>
<dbReference type="InterPro" id="IPR011006">
    <property type="entry name" value="CheY-like_superfamily"/>
</dbReference>
<feature type="domain" description="Response regulatory" evidence="2">
    <location>
        <begin position="15"/>
        <end position="134"/>
    </location>
</feature>
<sequence length="278" mass="30257">MPHASSATTAPTSPTALIAEDEPLLAQALQIELKKAWPQLTVAGIAGDGQSAVTQALQHLPDVLFFDIRMPGQSGLDAAAELADEWPEGKPFPALVFITAYDQYAVQAFETQAVDYVLKPVQAARLQKTVKKVQEALALRSQGEAPGDIDAAMDKLRSLLGAVNAPGATAQKLSVVQVSVGTNIRMVPIEDIVYFEAADKYVRVLTEAHEYLIRTPLKDLIPQLDESKFWQIHRGTVVRASAIDSVSRDEAGKLYLQLRGRAEKLAVSRLYGHLFKAM</sequence>
<dbReference type="OrthoDB" id="236568at2"/>
<keyword evidence="1" id="KW-0597">Phosphoprotein</keyword>
<evidence type="ECO:0000259" key="3">
    <source>
        <dbReference type="PROSITE" id="PS50930"/>
    </source>
</evidence>
<reference evidence="4 5" key="1">
    <citation type="submission" date="2019-11" db="EMBL/GenBank/DDBJ databases">
        <title>Caenimonas koreensis gen. nov., sp. nov., isolated from activated sludge.</title>
        <authorList>
            <person name="Seung H.R."/>
        </authorList>
    </citation>
    <scope>NUCLEOTIDE SEQUENCE [LARGE SCALE GENOMIC DNA]</scope>
    <source>
        <strain evidence="4 5">EMB320</strain>
    </source>
</reference>